<sequence length="145" mass="16378">MTQHPPSFGGHSLRVFPDPQQFEKMATPEQSCSRELNIARRGLRKQAWWACGPAMEQFDRDIFPLIEKLLRNADLGNEDLYLRLYMIGKSRSMSRPVIMVCCSNPRVRAQAEESIRASSIPDTYPEFALGACAIPLEQPGLVRGL</sequence>
<dbReference type="EMBL" id="MU857745">
    <property type="protein sequence ID" value="KAK4244321.1"/>
    <property type="molecule type" value="Genomic_DNA"/>
</dbReference>
<comment type="caution">
    <text evidence="1">The sequence shown here is derived from an EMBL/GenBank/DDBJ whole genome shotgun (WGS) entry which is preliminary data.</text>
</comment>
<evidence type="ECO:0000313" key="2">
    <source>
        <dbReference type="Proteomes" id="UP001303647"/>
    </source>
</evidence>
<organism evidence="1 2">
    <name type="scientific">Corynascus novoguineensis</name>
    <dbReference type="NCBI Taxonomy" id="1126955"/>
    <lineage>
        <taxon>Eukaryota</taxon>
        <taxon>Fungi</taxon>
        <taxon>Dikarya</taxon>
        <taxon>Ascomycota</taxon>
        <taxon>Pezizomycotina</taxon>
        <taxon>Sordariomycetes</taxon>
        <taxon>Sordariomycetidae</taxon>
        <taxon>Sordariales</taxon>
        <taxon>Chaetomiaceae</taxon>
        <taxon>Corynascus</taxon>
    </lineage>
</organism>
<dbReference type="Proteomes" id="UP001303647">
    <property type="component" value="Unassembled WGS sequence"/>
</dbReference>
<feature type="non-terminal residue" evidence="1">
    <location>
        <position position="145"/>
    </location>
</feature>
<accession>A0AAN7HC33</accession>
<dbReference type="AlphaFoldDB" id="A0AAN7HC33"/>
<protein>
    <submittedName>
        <fullName evidence="1">Uncharacterized protein</fullName>
    </submittedName>
</protein>
<reference evidence="1" key="2">
    <citation type="submission" date="2023-05" db="EMBL/GenBank/DDBJ databases">
        <authorList>
            <consortium name="Lawrence Berkeley National Laboratory"/>
            <person name="Steindorff A."/>
            <person name="Hensen N."/>
            <person name="Bonometti L."/>
            <person name="Westerberg I."/>
            <person name="Brannstrom I.O."/>
            <person name="Guillou S."/>
            <person name="Cros-Aarteil S."/>
            <person name="Calhoun S."/>
            <person name="Haridas S."/>
            <person name="Kuo A."/>
            <person name="Mondo S."/>
            <person name="Pangilinan J."/>
            <person name="Riley R."/>
            <person name="Labutti K."/>
            <person name="Andreopoulos B."/>
            <person name="Lipzen A."/>
            <person name="Chen C."/>
            <person name="Yanf M."/>
            <person name="Daum C."/>
            <person name="Ng V."/>
            <person name="Clum A."/>
            <person name="Ohm R."/>
            <person name="Martin F."/>
            <person name="Silar P."/>
            <person name="Natvig D."/>
            <person name="Lalanne C."/>
            <person name="Gautier V."/>
            <person name="Ament-Velasquez S.L."/>
            <person name="Kruys A."/>
            <person name="Hutchinson M.I."/>
            <person name="Powell A.J."/>
            <person name="Barry K."/>
            <person name="Miller A.N."/>
            <person name="Grigoriev I.V."/>
            <person name="Debuchy R."/>
            <person name="Gladieux P."/>
            <person name="Thoren M.H."/>
            <person name="Johannesson H."/>
        </authorList>
    </citation>
    <scope>NUCLEOTIDE SEQUENCE</scope>
    <source>
        <strain evidence="1">CBS 359.72</strain>
    </source>
</reference>
<name>A0AAN7HC33_9PEZI</name>
<proteinExistence type="predicted"/>
<reference evidence="1" key="1">
    <citation type="journal article" date="2023" name="Mol. Phylogenet. Evol.">
        <title>Genome-scale phylogeny and comparative genomics of the fungal order Sordariales.</title>
        <authorList>
            <person name="Hensen N."/>
            <person name="Bonometti L."/>
            <person name="Westerberg I."/>
            <person name="Brannstrom I.O."/>
            <person name="Guillou S."/>
            <person name="Cros-Aarteil S."/>
            <person name="Calhoun S."/>
            <person name="Haridas S."/>
            <person name="Kuo A."/>
            <person name="Mondo S."/>
            <person name="Pangilinan J."/>
            <person name="Riley R."/>
            <person name="LaButti K."/>
            <person name="Andreopoulos B."/>
            <person name="Lipzen A."/>
            <person name="Chen C."/>
            <person name="Yan M."/>
            <person name="Daum C."/>
            <person name="Ng V."/>
            <person name="Clum A."/>
            <person name="Steindorff A."/>
            <person name="Ohm R.A."/>
            <person name="Martin F."/>
            <person name="Silar P."/>
            <person name="Natvig D.O."/>
            <person name="Lalanne C."/>
            <person name="Gautier V."/>
            <person name="Ament-Velasquez S.L."/>
            <person name="Kruys A."/>
            <person name="Hutchinson M.I."/>
            <person name="Powell A.J."/>
            <person name="Barry K."/>
            <person name="Miller A.N."/>
            <person name="Grigoriev I.V."/>
            <person name="Debuchy R."/>
            <person name="Gladieux P."/>
            <person name="Hiltunen Thoren M."/>
            <person name="Johannesson H."/>
        </authorList>
    </citation>
    <scope>NUCLEOTIDE SEQUENCE</scope>
    <source>
        <strain evidence="1">CBS 359.72</strain>
    </source>
</reference>
<evidence type="ECO:0000313" key="1">
    <source>
        <dbReference type="EMBL" id="KAK4244321.1"/>
    </source>
</evidence>
<gene>
    <name evidence="1" type="ORF">C7999DRAFT_17406</name>
</gene>
<keyword evidence="2" id="KW-1185">Reference proteome</keyword>